<name>A0A151J9T4_9HYME</name>
<feature type="compositionally biased region" description="Basic and acidic residues" evidence="1">
    <location>
        <begin position="54"/>
        <end position="72"/>
    </location>
</feature>
<dbReference type="Proteomes" id="UP000078492">
    <property type="component" value="Unassembled WGS sequence"/>
</dbReference>
<reference evidence="2 3" key="1">
    <citation type="submission" date="2015-09" db="EMBL/GenBank/DDBJ databases">
        <title>Trachymyrmex cornetzi WGS genome.</title>
        <authorList>
            <person name="Nygaard S."/>
            <person name="Hu H."/>
            <person name="Boomsma J."/>
            <person name="Zhang G."/>
        </authorList>
    </citation>
    <scope>NUCLEOTIDE SEQUENCE [LARGE SCALE GENOMIC DNA]</scope>
    <source>
        <strain evidence="2">Tcor2-1</strain>
        <tissue evidence="2">Whole body</tissue>
    </source>
</reference>
<dbReference type="AlphaFoldDB" id="A0A151J9T4"/>
<proteinExistence type="predicted"/>
<gene>
    <name evidence="2" type="ORF">ALC57_05813</name>
</gene>
<protein>
    <submittedName>
        <fullName evidence="2">Uncharacterized protein</fullName>
    </submittedName>
</protein>
<sequence length="78" mass="9527">MSWTIRRRRVTKFHPKRALLDSYRFPDTSAKPLTRHVYELRAYTYARTHKTDKYSHKIRNNDKRRQTFEVRDNGGTTQ</sequence>
<feature type="region of interest" description="Disordered" evidence="1">
    <location>
        <begin position="54"/>
        <end position="78"/>
    </location>
</feature>
<keyword evidence="3" id="KW-1185">Reference proteome</keyword>
<evidence type="ECO:0000313" key="3">
    <source>
        <dbReference type="Proteomes" id="UP000078492"/>
    </source>
</evidence>
<organism evidence="2 3">
    <name type="scientific">Trachymyrmex cornetzi</name>
    <dbReference type="NCBI Taxonomy" id="471704"/>
    <lineage>
        <taxon>Eukaryota</taxon>
        <taxon>Metazoa</taxon>
        <taxon>Ecdysozoa</taxon>
        <taxon>Arthropoda</taxon>
        <taxon>Hexapoda</taxon>
        <taxon>Insecta</taxon>
        <taxon>Pterygota</taxon>
        <taxon>Neoptera</taxon>
        <taxon>Endopterygota</taxon>
        <taxon>Hymenoptera</taxon>
        <taxon>Apocrita</taxon>
        <taxon>Aculeata</taxon>
        <taxon>Formicoidea</taxon>
        <taxon>Formicidae</taxon>
        <taxon>Myrmicinae</taxon>
        <taxon>Trachymyrmex</taxon>
    </lineage>
</organism>
<dbReference type="EMBL" id="KQ979361">
    <property type="protein sequence ID" value="KYN21830.1"/>
    <property type="molecule type" value="Genomic_DNA"/>
</dbReference>
<accession>A0A151J9T4</accession>
<evidence type="ECO:0000256" key="1">
    <source>
        <dbReference type="SAM" id="MobiDB-lite"/>
    </source>
</evidence>
<evidence type="ECO:0000313" key="2">
    <source>
        <dbReference type="EMBL" id="KYN21830.1"/>
    </source>
</evidence>